<dbReference type="GO" id="GO:0003677">
    <property type="term" value="F:DNA binding"/>
    <property type="evidence" value="ECO:0007669"/>
    <property type="project" value="UniProtKB-KW"/>
</dbReference>
<dbReference type="Proteomes" id="UP000520876">
    <property type="component" value="Unassembled WGS sequence"/>
</dbReference>
<dbReference type="InterPro" id="IPR010985">
    <property type="entry name" value="Ribbon_hlx_hlx"/>
</dbReference>
<dbReference type="AlphaFoldDB" id="A0A7Z0SPG5"/>
<keyword evidence="2" id="KW-0238">DNA-binding</keyword>
<dbReference type="Pfam" id="PF03869">
    <property type="entry name" value="Arc"/>
    <property type="match status" value="1"/>
</dbReference>
<keyword evidence="3" id="KW-1185">Reference proteome</keyword>
<evidence type="ECO:0000313" key="3">
    <source>
        <dbReference type="Proteomes" id="UP000520876"/>
    </source>
</evidence>
<dbReference type="GO" id="GO:0006355">
    <property type="term" value="P:regulation of DNA-templated transcription"/>
    <property type="evidence" value="ECO:0007669"/>
    <property type="project" value="InterPro"/>
</dbReference>
<organism evidence="2 3">
    <name type="scientific">Vreelandella sedimenti</name>
    <dbReference type="NCBI Taxonomy" id="2729618"/>
    <lineage>
        <taxon>Bacteria</taxon>
        <taxon>Pseudomonadati</taxon>
        <taxon>Pseudomonadota</taxon>
        <taxon>Gammaproteobacteria</taxon>
        <taxon>Oceanospirillales</taxon>
        <taxon>Halomonadaceae</taxon>
        <taxon>Vreelandella</taxon>
    </lineage>
</organism>
<sequence>MAERIKREAESQQRSMNAQILHLIKRGLDSEQKAAG</sequence>
<feature type="domain" description="Arc-like DNA binding" evidence="1">
    <location>
        <begin position="1"/>
        <end position="31"/>
    </location>
</feature>
<dbReference type="EMBL" id="JACCGK010000016">
    <property type="protein sequence ID" value="NYT74273.1"/>
    <property type="molecule type" value="Genomic_DNA"/>
</dbReference>
<accession>A0A7Z0SPG5</accession>
<dbReference type="InterPro" id="IPR013321">
    <property type="entry name" value="Arc_rbn_hlx_hlx"/>
</dbReference>
<evidence type="ECO:0000259" key="1">
    <source>
        <dbReference type="Pfam" id="PF03869"/>
    </source>
</evidence>
<protein>
    <submittedName>
        <fullName evidence="2">Arc family DNA-binding protein</fullName>
    </submittedName>
</protein>
<dbReference type="SUPFAM" id="SSF47598">
    <property type="entry name" value="Ribbon-helix-helix"/>
    <property type="match status" value="1"/>
</dbReference>
<dbReference type="InterPro" id="IPR005569">
    <property type="entry name" value="Arc_DNA-bd_dom"/>
</dbReference>
<gene>
    <name evidence="2" type="ORF">HZU72_17825</name>
</gene>
<reference evidence="2 3" key="1">
    <citation type="submission" date="2020-07" db="EMBL/GenBank/DDBJ databases">
        <title>Halomonas sp. QX-2 draft genome sequence.</title>
        <authorList>
            <person name="Qiu X."/>
        </authorList>
    </citation>
    <scope>NUCLEOTIDE SEQUENCE [LARGE SCALE GENOMIC DNA]</scope>
    <source>
        <strain evidence="2 3">QX-2</strain>
    </source>
</reference>
<comment type="caution">
    <text evidence="2">The sequence shown here is derived from an EMBL/GenBank/DDBJ whole genome shotgun (WGS) entry which is preliminary data.</text>
</comment>
<evidence type="ECO:0000313" key="2">
    <source>
        <dbReference type="EMBL" id="NYT74273.1"/>
    </source>
</evidence>
<proteinExistence type="predicted"/>
<dbReference type="Gene3D" id="1.10.1220.10">
    <property type="entry name" value="Met repressor-like"/>
    <property type="match status" value="1"/>
</dbReference>
<name>A0A7Z0SPG5_9GAMM</name>